<dbReference type="AlphaFoldDB" id="A0A3B5A979"/>
<organism evidence="1">
    <name type="scientific">Stegastes partitus</name>
    <name type="common">bicolor damselfish</name>
    <dbReference type="NCBI Taxonomy" id="144197"/>
    <lineage>
        <taxon>Eukaryota</taxon>
        <taxon>Metazoa</taxon>
        <taxon>Chordata</taxon>
        <taxon>Craniata</taxon>
        <taxon>Vertebrata</taxon>
        <taxon>Euteleostomi</taxon>
        <taxon>Actinopterygii</taxon>
        <taxon>Neopterygii</taxon>
        <taxon>Teleostei</taxon>
        <taxon>Neoteleostei</taxon>
        <taxon>Acanthomorphata</taxon>
        <taxon>Ovalentaria</taxon>
        <taxon>Pomacentridae</taxon>
        <taxon>Stegastes</taxon>
    </lineage>
</organism>
<accession>A0A3B5A979</accession>
<sequence length="92" mass="10580">MKEIHLLNIIKILSCFLQDSCRCFTHPHLFKVTAGDRVQHFYFNDMSWCPSFCESRERISHLSCFFSLSLCESHSQITSCSGCFCSSPPPQP</sequence>
<proteinExistence type="predicted"/>
<name>A0A3B5A979_9TELE</name>
<dbReference type="Ensembl" id="ENSSPAT00000014715.1">
    <property type="protein sequence ID" value="ENSSPAP00000014474.1"/>
    <property type="gene ID" value="ENSSPAG00000010937.1"/>
</dbReference>
<evidence type="ECO:0000313" key="1">
    <source>
        <dbReference type="Ensembl" id="ENSSPAP00000014474.1"/>
    </source>
</evidence>
<reference evidence="1" key="1">
    <citation type="submission" date="2023-09" db="UniProtKB">
        <authorList>
            <consortium name="Ensembl"/>
        </authorList>
    </citation>
    <scope>IDENTIFICATION</scope>
</reference>
<protein>
    <submittedName>
        <fullName evidence="1">Uncharacterized protein</fullName>
    </submittedName>
</protein>